<feature type="region of interest" description="Disordered" evidence="1">
    <location>
        <begin position="83"/>
        <end position="111"/>
    </location>
</feature>
<evidence type="ECO:0000313" key="3">
    <source>
        <dbReference type="Proteomes" id="UP000325577"/>
    </source>
</evidence>
<evidence type="ECO:0000313" key="2">
    <source>
        <dbReference type="EMBL" id="KAA8550042.1"/>
    </source>
</evidence>
<accession>A0A5J5C7W1</accession>
<feature type="region of interest" description="Disordered" evidence="1">
    <location>
        <begin position="1"/>
        <end position="22"/>
    </location>
</feature>
<sequence length="164" mass="17319">MKPRAGFSTAQDATHERTKSSPVLTWADGVEQGEFIPQVAIDLEKEFGGFSQDCSFMSEPALGHSISMQRPGVCGKGRGKCHPWARAASSKASGGGLNSPPDFPHPQAHDVSHAEAWRLDPTVEKGGDPKVVQAIANQPIATVPPIGAKGSGPLDKSNTHNLFN</sequence>
<dbReference type="EMBL" id="CM018031">
    <property type="protein sequence ID" value="KAA8550042.1"/>
    <property type="molecule type" value="Genomic_DNA"/>
</dbReference>
<name>A0A5J5C7W1_9ASTE</name>
<keyword evidence="3" id="KW-1185">Reference proteome</keyword>
<organism evidence="2 3">
    <name type="scientific">Nyssa sinensis</name>
    <dbReference type="NCBI Taxonomy" id="561372"/>
    <lineage>
        <taxon>Eukaryota</taxon>
        <taxon>Viridiplantae</taxon>
        <taxon>Streptophyta</taxon>
        <taxon>Embryophyta</taxon>
        <taxon>Tracheophyta</taxon>
        <taxon>Spermatophyta</taxon>
        <taxon>Magnoliopsida</taxon>
        <taxon>eudicotyledons</taxon>
        <taxon>Gunneridae</taxon>
        <taxon>Pentapetalae</taxon>
        <taxon>asterids</taxon>
        <taxon>Cornales</taxon>
        <taxon>Nyssaceae</taxon>
        <taxon>Nyssa</taxon>
    </lineage>
</organism>
<gene>
    <name evidence="2" type="ORF">F0562_001726</name>
</gene>
<protein>
    <submittedName>
        <fullName evidence="2">Uncharacterized protein</fullName>
    </submittedName>
</protein>
<proteinExistence type="predicted"/>
<dbReference type="Proteomes" id="UP000325577">
    <property type="component" value="Linkage Group LG0"/>
</dbReference>
<reference evidence="2 3" key="1">
    <citation type="submission" date="2019-09" db="EMBL/GenBank/DDBJ databases">
        <title>A chromosome-level genome assembly of the Chinese tupelo Nyssa sinensis.</title>
        <authorList>
            <person name="Yang X."/>
            <person name="Kang M."/>
            <person name="Yang Y."/>
            <person name="Xiong H."/>
            <person name="Wang M."/>
            <person name="Zhang Z."/>
            <person name="Wang Z."/>
            <person name="Wu H."/>
            <person name="Ma T."/>
            <person name="Liu J."/>
            <person name="Xi Z."/>
        </authorList>
    </citation>
    <scope>NUCLEOTIDE SEQUENCE [LARGE SCALE GENOMIC DNA]</scope>
    <source>
        <strain evidence="2">J267</strain>
        <tissue evidence="2">Leaf</tissue>
    </source>
</reference>
<feature type="region of interest" description="Disordered" evidence="1">
    <location>
        <begin position="142"/>
        <end position="164"/>
    </location>
</feature>
<evidence type="ECO:0000256" key="1">
    <source>
        <dbReference type="SAM" id="MobiDB-lite"/>
    </source>
</evidence>
<dbReference type="AlphaFoldDB" id="A0A5J5C7W1"/>